<evidence type="ECO:0000313" key="7">
    <source>
        <dbReference type="Proteomes" id="UP000284908"/>
    </source>
</evidence>
<dbReference type="Proteomes" id="UP000284908">
    <property type="component" value="Unassembled WGS sequence"/>
</dbReference>
<dbReference type="Pfam" id="PF00126">
    <property type="entry name" value="HTH_1"/>
    <property type="match status" value="1"/>
</dbReference>
<dbReference type="InterPro" id="IPR005119">
    <property type="entry name" value="LysR_subst-bd"/>
</dbReference>
<dbReference type="InterPro" id="IPR036390">
    <property type="entry name" value="WH_DNA-bd_sf"/>
</dbReference>
<evidence type="ECO:0000256" key="2">
    <source>
        <dbReference type="ARBA" id="ARBA00023015"/>
    </source>
</evidence>
<dbReference type="GO" id="GO:0000976">
    <property type="term" value="F:transcription cis-regulatory region binding"/>
    <property type="evidence" value="ECO:0007669"/>
    <property type="project" value="TreeGrafter"/>
</dbReference>
<evidence type="ECO:0000313" key="6">
    <source>
        <dbReference type="EMBL" id="RJT34222.1"/>
    </source>
</evidence>
<keyword evidence="3" id="KW-0238">DNA-binding</keyword>
<evidence type="ECO:0000256" key="3">
    <source>
        <dbReference type="ARBA" id="ARBA00023125"/>
    </source>
</evidence>
<dbReference type="Gene3D" id="3.40.190.290">
    <property type="match status" value="1"/>
</dbReference>
<accession>A0A419N2H9</accession>
<evidence type="ECO:0000259" key="5">
    <source>
        <dbReference type="PROSITE" id="PS50931"/>
    </source>
</evidence>
<dbReference type="Pfam" id="PF03466">
    <property type="entry name" value="LysR_substrate"/>
    <property type="match status" value="1"/>
</dbReference>
<dbReference type="PROSITE" id="PS50931">
    <property type="entry name" value="HTH_LYSR"/>
    <property type="match status" value="1"/>
</dbReference>
<dbReference type="PANTHER" id="PTHR30126:SF97">
    <property type="entry name" value="HTH-TYPE TRANSCRIPTIONAL REGULATOR ABGR"/>
    <property type="match status" value="1"/>
</dbReference>
<dbReference type="GO" id="GO:0003700">
    <property type="term" value="F:DNA-binding transcription factor activity"/>
    <property type="evidence" value="ECO:0007669"/>
    <property type="project" value="InterPro"/>
</dbReference>
<dbReference type="SUPFAM" id="SSF46785">
    <property type="entry name" value="Winged helix' DNA-binding domain"/>
    <property type="match status" value="1"/>
</dbReference>
<protein>
    <submittedName>
        <fullName evidence="6">LysR family transcriptional regulator</fullName>
    </submittedName>
</protein>
<feature type="domain" description="HTH lysR-type" evidence="5">
    <location>
        <begin position="1"/>
        <end position="58"/>
    </location>
</feature>
<keyword evidence="7" id="KW-1185">Reference proteome</keyword>
<dbReference type="SUPFAM" id="SSF53850">
    <property type="entry name" value="Periplasmic binding protein-like II"/>
    <property type="match status" value="1"/>
</dbReference>
<dbReference type="OrthoDB" id="646694at2"/>
<evidence type="ECO:0000256" key="4">
    <source>
        <dbReference type="ARBA" id="ARBA00023163"/>
    </source>
</evidence>
<organism evidence="6 7">
    <name type="scientific">Rahnella woolbedingensis</name>
    <dbReference type="NCBI Taxonomy" id="1510574"/>
    <lineage>
        <taxon>Bacteria</taxon>
        <taxon>Pseudomonadati</taxon>
        <taxon>Pseudomonadota</taxon>
        <taxon>Gammaproteobacteria</taxon>
        <taxon>Enterobacterales</taxon>
        <taxon>Yersiniaceae</taxon>
        <taxon>Rahnella</taxon>
    </lineage>
</organism>
<dbReference type="InterPro" id="IPR036388">
    <property type="entry name" value="WH-like_DNA-bd_sf"/>
</dbReference>
<name>A0A419N2H9_9GAMM</name>
<sequence length="297" mass="32778">MELKDLRYLLAIRDTGHLGRAAISLGITQPALTKCIQRLEKIYSAKLLLKAGRGIYLTEAGLLLCDRAQKIVHALEVTQRDMSSLADGNAGYIRLGAAASAAEFMLPKLTGQLLHAAPSVQLEIKVGLNDLLQSALREKQLDIILGFLPENGEEFISIPLLDDPVVLVASKDHPLAGIHPTAEQLNQYSWLLPSRGVATRQWLEHRLLGAGYPLPRVQIEANTLASLRMVIAETHLLSFLSRRVLKEQQSAVALVEIPLPLLVMPRTFGLQFHSWSELTPAARKLASIAGKIWDYQR</sequence>
<dbReference type="AlphaFoldDB" id="A0A419N2H9"/>
<dbReference type="PANTHER" id="PTHR30126">
    <property type="entry name" value="HTH-TYPE TRANSCRIPTIONAL REGULATOR"/>
    <property type="match status" value="1"/>
</dbReference>
<dbReference type="Gene3D" id="1.10.10.10">
    <property type="entry name" value="Winged helix-like DNA-binding domain superfamily/Winged helix DNA-binding domain"/>
    <property type="match status" value="1"/>
</dbReference>
<proteinExistence type="inferred from homology"/>
<keyword evidence="2" id="KW-0805">Transcription regulation</keyword>
<gene>
    <name evidence="6" type="ORF">D6C13_23630</name>
</gene>
<reference evidence="6 7" key="1">
    <citation type="submission" date="2018-09" db="EMBL/GenBank/DDBJ databases">
        <authorList>
            <person name="Le Fleche-Mateos A."/>
        </authorList>
    </citation>
    <scope>NUCLEOTIDE SEQUENCE [LARGE SCALE GENOMIC DNA]</scope>
    <source>
        <strain evidence="6 7">DSM 27399</strain>
    </source>
</reference>
<dbReference type="InterPro" id="IPR000847">
    <property type="entry name" value="LysR_HTH_N"/>
</dbReference>
<comment type="caution">
    <text evidence="6">The sequence shown here is derived from an EMBL/GenBank/DDBJ whole genome shotgun (WGS) entry which is preliminary data.</text>
</comment>
<dbReference type="EMBL" id="RAHH01000043">
    <property type="protein sequence ID" value="RJT34222.1"/>
    <property type="molecule type" value="Genomic_DNA"/>
</dbReference>
<keyword evidence="4" id="KW-0804">Transcription</keyword>
<comment type="similarity">
    <text evidence="1">Belongs to the LysR transcriptional regulatory family.</text>
</comment>
<dbReference type="RefSeq" id="WP_120135108.1">
    <property type="nucleotide sequence ID" value="NZ_RAHH01000043.1"/>
</dbReference>
<evidence type="ECO:0000256" key="1">
    <source>
        <dbReference type="ARBA" id="ARBA00009437"/>
    </source>
</evidence>